<keyword evidence="2" id="KW-1185">Reference proteome</keyword>
<comment type="caution">
    <text evidence="1">The sequence shown here is derived from an EMBL/GenBank/DDBJ whole genome shotgun (WGS) entry which is preliminary data.</text>
</comment>
<sequence>MKKTEFIVTEELIPTRDVSFIMPQEPNTGSSPPLLSTSLHSLKKKWWHGALEHIPQHLAVCDRGASTLESIPELANECKSNETETDSSSSPNLLLRTAQKRLLRRRSSLKDQDELAKLKQLANKLQLATRRGSFGLWQERYLDALNKSVGSLTDVEEWNEERREKINRDLAWLRKELQSYEENEYLIEEALEGLEGEDGLGLVDVPRAEFSPILRDTGVTKWHLLDQRRFSVL</sequence>
<gene>
    <name evidence="1" type="ORF">DGYR_LOCUS4868</name>
</gene>
<proteinExistence type="predicted"/>
<name>A0A7I8VLL9_9ANNE</name>
<dbReference type="EMBL" id="CAJFCJ010000006">
    <property type="protein sequence ID" value="CAD5116226.1"/>
    <property type="molecule type" value="Genomic_DNA"/>
</dbReference>
<reference evidence="1 2" key="1">
    <citation type="submission" date="2020-08" db="EMBL/GenBank/DDBJ databases">
        <authorList>
            <person name="Hejnol A."/>
        </authorList>
    </citation>
    <scope>NUCLEOTIDE SEQUENCE [LARGE SCALE GENOMIC DNA]</scope>
</reference>
<evidence type="ECO:0000313" key="1">
    <source>
        <dbReference type="EMBL" id="CAD5116226.1"/>
    </source>
</evidence>
<organism evidence="1 2">
    <name type="scientific">Dimorphilus gyrociliatus</name>
    <dbReference type="NCBI Taxonomy" id="2664684"/>
    <lineage>
        <taxon>Eukaryota</taxon>
        <taxon>Metazoa</taxon>
        <taxon>Spiralia</taxon>
        <taxon>Lophotrochozoa</taxon>
        <taxon>Annelida</taxon>
        <taxon>Polychaeta</taxon>
        <taxon>Polychaeta incertae sedis</taxon>
        <taxon>Dinophilidae</taxon>
        <taxon>Dimorphilus</taxon>
    </lineage>
</organism>
<evidence type="ECO:0000313" key="2">
    <source>
        <dbReference type="Proteomes" id="UP000549394"/>
    </source>
</evidence>
<dbReference type="Proteomes" id="UP000549394">
    <property type="component" value="Unassembled WGS sequence"/>
</dbReference>
<protein>
    <submittedName>
        <fullName evidence="1">DgyrCDS5139</fullName>
    </submittedName>
</protein>
<accession>A0A7I8VLL9</accession>
<dbReference type="AlphaFoldDB" id="A0A7I8VLL9"/>